<feature type="compositionally biased region" description="Low complexity" evidence="2">
    <location>
        <begin position="204"/>
        <end position="221"/>
    </location>
</feature>
<evidence type="ECO:0000313" key="6">
    <source>
        <dbReference type="Proteomes" id="UP001220228"/>
    </source>
</evidence>
<feature type="region of interest" description="Disordered" evidence="2">
    <location>
        <begin position="570"/>
        <end position="603"/>
    </location>
</feature>
<keyword evidence="6" id="KW-1185">Reference proteome</keyword>
<organism evidence="5 6">
    <name type="scientific">Lacticaseibacillus huelsenbergensis</name>
    <dbReference type="NCBI Taxonomy" id="3035291"/>
    <lineage>
        <taxon>Bacteria</taxon>
        <taxon>Bacillati</taxon>
        <taxon>Bacillota</taxon>
        <taxon>Bacilli</taxon>
        <taxon>Lactobacillales</taxon>
        <taxon>Lactobacillaceae</taxon>
        <taxon>Lacticaseibacillus</taxon>
    </lineage>
</organism>
<dbReference type="CDD" id="cd05379">
    <property type="entry name" value="CAP_bacterial"/>
    <property type="match status" value="1"/>
</dbReference>
<feature type="region of interest" description="Disordered" evidence="2">
    <location>
        <begin position="173"/>
        <end position="237"/>
    </location>
</feature>
<evidence type="ECO:0000313" key="5">
    <source>
        <dbReference type="EMBL" id="WFB38122.1"/>
    </source>
</evidence>
<dbReference type="RefSeq" id="WP_277848335.1">
    <property type="nucleotide sequence ID" value="NZ_CP120687.1"/>
</dbReference>
<dbReference type="InterPro" id="IPR035940">
    <property type="entry name" value="CAP_sf"/>
</dbReference>
<keyword evidence="1" id="KW-0677">Repeat</keyword>
<dbReference type="EMBL" id="CP120687">
    <property type="protein sequence ID" value="WFB38122.1"/>
    <property type="molecule type" value="Genomic_DNA"/>
</dbReference>
<evidence type="ECO:0000259" key="4">
    <source>
        <dbReference type="PROSITE" id="PS51782"/>
    </source>
</evidence>
<dbReference type="InterPro" id="IPR036779">
    <property type="entry name" value="LysM_dom_sf"/>
</dbReference>
<dbReference type="InterPro" id="IPR018392">
    <property type="entry name" value="LysM"/>
</dbReference>
<evidence type="ECO:0000256" key="2">
    <source>
        <dbReference type="SAM" id="MobiDB-lite"/>
    </source>
</evidence>
<dbReference type="Pfam" id="PF01476">
    <property type="entry name" value="LysM"/>
    <property type="match status" value="1"/>
</dbReference>
<feature type="compositionally biased region" description="Polar residues" evidence="2">
    <location>
        <begin position="570"/>
        <end position="602"/>
    </location>
</feature>
<feature type="domain" description="LysM" evidence="4">
    <location>
        <begin position="97"/>
        <end position="146"/>
    </location>
</feature>
<dbReference type="Proteomes" id="UP001220228">
    <property type="component" value="Chromosome"/>
</dbReference>
<dbReference type="Pfam" id="PF06458">
    <property type="entry name" value="MucBP"/>
    <property type="match status" value="4"/>
</dbReference>
<reference evidence="5 6" key="1">
    <citation type="submission" date="2023-03" db="EMBL/GenBank/DDBJ databases">
        <authorList>
            <person name="Ruckert-Reed C."/>
        </authorList>
    </citation>
    <scope>NUCLEOTIDE SEQUENCE [LARGE SCALE GENOMIC DNA]</scope>
    <source>
        <strain evidence="5 6">DSM 115425</strain>
    </source>
</reference>
<evidence type="ECO:0000256" key="1">
    <source>
        <dbReference type="ARBA" id="ARBA00022737"/>
    </source>
</evidence>
<keyword evidence="3" id="KW-0472">Membrane</keyword>
<evidence type="ECO:0000256" key="3">
    <source>
        <dbReference type="SAM" id="Phobius"/>
    </source>
</evidence>
<protein>
    <submittedName>
        <fullName evidence="5">MucBP domain-containing protein</fullName>
    </submittedName>
</protein>
<gene>
    <name evidence="5" type="ORF">LHUE1_001584</name>
</gene>
<feature type="compositionally biased region" description="Polar residues" evidence="2">
    <location>
        <begin position="228"/>
        <end position="237"/>
    </location>
</feature>
<name>A0ABY8DQ50_9LACO</name>
<keyword evidence="3" id="KW-1133">Transmembrane helix</keyword>
<accession>A0ABY8DQ50</accession>
<dbReference type="PROSITE" id="PS51782">
    <property type="entry name" value="LYSM"/>
    <property type="match status" value="1"/>
</dbReference>
<dbReference type="Gene3D" id="3.40.33.10">
    <property type="entry name" value="CAP"/>
    <property type="match status" value="1"/>
</dbReference>
<feature type="transmembrane region" description="Helical" evidence="3">
    <location>
        <begin position="29"/>
        <end position="48"/>
    </location>
</feature>
<dbReference type="Gene3D" id="3.10.350.10">
    <property type="entry name" value="LysM domain"/>
    <property type="match status" value="1"/>
</dbReference>
<proteinExistence type="predicted"/>
<dbReference type="InterPro" id="IPR014044">
    <property type="entry name" value="CAP_dom"/>
</dbReference>
<dbReference type="Gene3D" id="3.10.20.320">
    <property type="entry name" value="Putative peptidoglycan bound protein (lpxtg motif)"/>
    <property type="match status" value="1"/>
</dbReference>
<dbReference type="InterPro" id="IPR009459">
    <property type="entry name" value="MucBP_dom"/>
</dbReference>
<keyword evidence="3" id="KW-0812">Transmembrane</keyword>
<dbReference type="Pfam" id="PF00188">
    <property type="entry name" value="CAP"/>
    <property type="match status" value="1"/>
</dbReference>
<dbReference type="SUPFAM" id="SSF55797">
    <property type="entry name" value="PR-1-like"/>
    <property type="match status" value="1"/>
</dbReference>
<sequence>MQMTRKERQLQLALAERVAHKRLVHSKHLGWVVIGMTSAALGGLAYVTSGPTQIVGARTSEKEPSGQVTTAHARTNQVWTLRPVSEIKAQIQASNKKIYDIKWGDTLSTISEALNESGITTSVERLAQINRIANIDLIYAGAKLYLQGSGENATVTTKGSNGNAQTYNLNPSKPAVASSSDKVAVQTDKGTKVVPSKTEDVKVGQTTSTFGGGQTSTSISTMPIGTDKPTTPESSTDKAVTLTIKAIGPDGKILKTRNILGKVGSNVTVSAPQVAGYELVDGVSTVKHVKLDNGNTSVEFMYKRVVKNISKSVIINKDDQGDTLPNKPDLSKYRLLTSTSKTEVQTMSNGDTMSTTTTTVTYHKIARKTQRVIHNVDESGNELASTEGLMLLKTGTTYKDIVADNGDVTTILTTTNVYKKSPVNSKTGTITVKYVDADTGDVIKPIQTLTRNVGDNYEVAAPQIEGYILEGNNSQSVTVSVDGNTITFSYKKKAGVHDTSKYVIKNIDEQGNSLGDKPDATKYHKISESKPEKTNVQKLPNGDTVTTYTSTITYHKIVNTNKAVTTNVDETNHALGNNPDTSKYKRMSSSEARNTSIASNGDTTTTVTTTFVWHKIVNVNKTVTKNIDEAGSDLGQEVSTTDFHKLTTSTPVKSVATAENGDTVTTYTTTVTYHKIARTTKHVVINVNEQGQSLQSIDGYDLVKSSDTSTNSVADNGDVTTIITTTSVYKKSVVIPTTAKVTIVAREVDGGVLKTSVVDAEIGSTYTVHAPAVDGYDLIGEQSQQVVVSAEGNTVSFGYEKHKPTPVYSTVTVIEKNADGRVMGSHSVQAEIGTNYVAEATQYGGYDLQGPNTQTIRVSPDGNTVIFVYKLHVYKLDTDAIANRLAQLVNEWRQQNGELPLKQDPNLQAGSAVRAQQEADAANKGGINAADHYLPGGQIFSFEPHLKQYDSYHMAENLLVTTGHDVESVAQGAFAQWKNSADHNANMLGTYTDEGLSVVQLDNGMFLALQDFGEKPKFNWDVTPFTFHGKQEQYLSVLKSAAGVTDQDVIDSANRQGIGNVFEGNYYISNHMLKTKDDLDGWIVSGYDDPNMQKSIWTQGKAMVGIAVMKDGTIIGYVPVDRALSKPANQLIAEGYIPW</sequence>